<name>X1RRY3_9ZZZZ</name>
<reference evidence="1" key="1">
    <citation type="journal article" date="2014" name="Front. Microbiol.">
        <title>High frequency of phylogenetically diverse reductive dehalogenase-homologous genes in deep subseafloor sedimentary metagenomes.</title>
        <authorList>
            <person name="Kawai M."/>
            <person name="Futagami T."/>
            <person name="Toyoda A."/>
            <person name="Takaki Y."/>
            <person name="Nishi S."/>
            <person name="Hori S."/>
            <person name="Arai W."/>
            <person name="Tsubouchi T."/>
            <person name="Morono Y."/>
            <person name="Uchiyama I."/>
            <person name="Ito T."/>
            <person name="Fujiyama A."/>
            <person name="Inagaki F."/>
            <person name="Takami H."/>
        </authorList>
    </citation>
    <scope>NUCLEOTIDE SEQUENCE</scope>
    <source>
        <strain evidence="1">Expedition CK06-06</strain>
    </source>
</reference>
<dbReference type="AlphaFoldDB" id="X1RRY3"/>
<comment type="caution">
    <text evidence="1">The sequence shown here is derived from an EMBL/GenBank/DDBJ whole genome shotgun (WGS) entry which is preliminary data.</text>
</comment>
<sequence length="51" mass="5613">VLKIKDVAEAVKEVSLRPGQVQKVAFTIIKEQPGVYDVNLEGLKGNFTVED</sequence>
<dbReference type="EMBL" id="BARW01009681">
    <property type="protein sequence ID" value="GAI83423.1"/>
    <property type="molecule type" value="Genomic_DNA"/>
</dbReference>
<organism evidence="1">
    <name type="scientific">marine sediment metagenome</name>
    <dbReference type="NCBI Taxonomy" id="412755"/>
    <lineage>
        <taxon>unclassified sequences</taxon>
        <taxon>metagenomes</taxon>
        <taxon>ecological metagenomes</taxon>
    </lineage>
</organism>
<proteinExistence type="predicted"/>
<evidence type="ECO:0000313" key="1">
    <source>
        <dbReference type="EMBL" id="GAI83423.1"/>
    </source>
</evidence>
<gene>
    <name evidence="1" type="ORF">S12H4_19373</name>
</gene>
<feature type="non-terminal residue" evidence="1">
    <location>
        <position position="1"/>
    </location>
</feature>
<protein>
    <submittedName>
        <fullName evidence="1">Uncharacterized protein</fullName>
    </submittedName>
</protein>
<accession>X1RRY3</accession>